<dbReference type="GO" id="GO:0004867">
    <property type="term" value="F:serine-type endopeptidase inhibitor activity"/>
    <property type="evidence" value="ECO:0007669"/>
    <property type="project" value="UniProtKB-KW"/>
</dbReference>
<comment type="caution">
    <text evidence="3">The sequence shown here is derived from an EMBL/GenBank/DDBJ whole genome shotgun (WGS) entry which is preliminary data.</text>
</comment>
<dbReference type="InterPro" id="IPR023796">
    <property type="entry name" value="Serpin_dom"/>
</dbReference>
<dbReference type="PANTHER" id="PTHR11461">
    <property type="entry name" value="SERINE PROTEASE INHIBITOR, SERPIN"/>
    <property type="match status" value="1"/>
</dbReference>
<dbReference type="InterPro" id="IPR000215">
    <property type="entry name" value="Serpin_fam"/>
</dbReference>
<dbReference type="PROSITE" id="PS00284">
    <property type="entry name" value="SERPIN"/>
    <property type="match status" value="1"/>
</dbReference>
<feature type="domain" description="Serpin" evidence="2">
    <location>
        <begin position="26"/>
        <end position="388"/>
    </location>
</feature>
<dbReference type="PANTHER" id="PTHR11461:SF211">
    <property type="entry name" value="GH10112P-RELATED"/>
    <property type="match status" value="1"/>
</dbReference>
<keyword evidence="3" id="KW-0646">Protease inhibitor</keyword>
<evidence type="ECO:0000313" key="4">
    <source>
        <dbReference type="Proteomes" id="UP000605427"/>
    </source>
</evidence>
<organism evidence="3 4">
    <name type="scientific">Saccharibacillus endophyticus</name>
    <dbReference type="NCBI Taxonomy" id="2060666"/>
    <lineage>
        <taxon>Bacteria</taxon>
        <taxon>Bacillati</taxon>
        <taxon>Bacillota</taxon>
        <taxon>Bacilli</taxon>
        <taxon>Bacillales</taxon>
        <taxon>Paenibacillaceae</taxon>
        <taxon>Saccharibacillus</taxon>
    </lineage>
</organism>
<dbReference type="RefSeq" id="WP_172240244.1">
    <property type="nucleotide sequence ID" value="NZ_BMDD01000001.1"/>
</dbReference>
<sequence>MKQQANPLESLVQSVNTLGIGLFGKLSASRDDAEASSLCNQMISPASIGFALSMLREGALSKTAEEMDRVLGSTLESDASLGNLQQNLRERLSSADASVQMEIANALWSQTGHPVSEAYKEALRVHYGAEHREIDFGAPEAADIINRWVSDSTHGKIDQLVDGGTLSGLSSYLANAVYFKGMWSEPFNPALTAYRPFFSSESEAGKSVDVPTMKQSGRYAYLDAEGFRAVRLPYGEARAFDMLLALPDPGRTLQDFHAEQLSKWTEWNKRFTSARGTIELPKFKSETSLRLNDALMSLGIQKAFDPFQSDFGGMGQGNGQPIGAIAHKTFIEVDEVGTEAAAVTGIARAGAAFPQEEPFELKLNRPFFFAITDRTTGLIVFMGEIGNPSES</sequence>
<dbReference type="Gene3D" id="2.30.39.10">
    <property type="entry name" value="Alpha-1-antitrypsin, domain 1"/>
    <property type="match status" value="1"/>
</dbReference>
<evidence type="ECO:0000313" key="3">
    <source>
        <dbReference type="EMBL" id="GGH72830.1"/>
    </source>
</evidence>
<dbReference type="Pfam" id="PF00079">
    <property type="entry name" value="Serpin"/>
    <property type="match status" value="1"/>
</dbReference>
<gene>
    <name evidence="3" type="ORF">GCM10007362_11340</name>
</gene>
<dbReference type="InterPro" id="IPR042178">
    <property type="entry name" value="Serpin_sf_1"/>
</dbReference>
<proteinExistence type="inferred from homology"/>
<dbReference type="SMART" id="SM00093">
    <property type="entry name" value="SERPIN"/>
    <property type="match status" value="1"/>
</dbReference>
<dbReference type="Proteomes" id="UP000605427">
    <property type="component" value="Unassembled WGS sequence"/>
</dbReference>
<dbReference type="InterPro" id="IPR023795">
    <property type="entry name" value="Serpin_CS"/>
</dbReference>
<evidence type="ECO:0000259" key="2">
    <source>
        <dbReference type="SMART" id="SM00093"/>
    </source>
</evidence>
<dbReference type="InterPro" id="IPR042185">
    <property type="entry name" value="Serpin_sf_2"/>
</dbReference>
<reference evidence="4" key="1">
    <citation type="journal article" date="2019" name="Int. J. Syst. Evol. Microbiol.">
        <title>The Global Catalogue of Microorganisms (GCM) 10K type strain sequencing project: providing services to taxonomists for standard genome sequencing and annotation.</title>
        <authorList>
            <consortium name="The Broad Institute Genomics Platform"/>
            <consortium name="The Broad Institute Genome Sequencing Center for Infectious Disease"/>
            <person name="Wu L."/>
            <person name="Ma J."/>
        </authorList>
    </citation>
    <scope>NUCLEOTIDE SEQUENCE [LARGE SCALE GENOMIC DNA]</scope>
    <source>
        <strain evidence="4">CCM 8702</strain>
    </source>
</reference>
<keyword evidence="3" id="KW-0722">Serine protease inhibitor</keyword>
<dbReference type="CDD" id="cd19588">
    <property type="entry name" value="serpin_miropin-like"/>
    <property type="match status" value="1"/>
</dbReference>
<name>A0ABQ1ZNU4_9BACL</name>
<comment type="similarity">
    <text evidence="1">Belongs to the serpin family.</text>
</comment>
<accession>A0ABQ1ZNU4</accession>
<dbReference type="SUPFAM" id="SSF56574">
    <property type="entry name" value="Serpins"/>
    <property type="match status" value="1"/>
</dbReference>
<evidence type="ECO:0000256" key="1">
    <source>
        <dbReference type="RuleBase" id="RU000411"/>
    </source>
</evidence>
<dbReference type="EMBL" id="BMDD01000001">
    <property type="protein sequence ID" value="GGH72830.1"/>
    <property type="molecule type" value="Genomic_DNA"/>
</dbReference>
<dbReference type="InterPro" id="IPR036186">
    <property type="entry name" value="Serpin_sf"/>
</dbReference>
<dbReference type="Gene3D" id="3.30.497.10">
    <property type="entry name" value="Antithrombin, subunit I, domain 2"/>
    <property type="match status" value="1"/>
</dbReference>
<keyword evidence="4" id="KW-1185">Reference proteome</keyword>
<protein>
    <submittedName>
        <fullName evidence="3">Serine protease inhibitor</fullName>
    </submittedName>
</protein>